<dbReference type="Proteomes" id="UP000504637">
    <property type="component" value="Unplaced"/>
</dbReference>
<keyword evidence="8" id="KW-1185">Reference proteome</keyword>
<evidence type="ECO:0000313" key="8">
    <source>
        <dbReference type="Proteomes" id="UP000504637"/>
    </source>
</evidence>
<comment type="similarity">
    <text evidence="5">Belongs to the SAT4 family.</text>
</comment>
<keyword evidence="4 6" id="KW-0472">Membrane</keyword>
<feature type="domain" description="Rhodopsin" evidence="7">
    <location>
        <begin position="44"/>
        <end position="286"/>
    </location>
</feature>
<feature type="transmembrane region" description="Helical" evidence="6">
    <location>
        <begin position="142"/>
        <end position="169"/>
    </location>
</feature>
<feature type="transmembrane region" description="Helical" evidence="6">
    <location>
        <begin position="106"/>
        <end position="130"/>
    </location>
</feature>
<feature type="transmembrane region" description="Helical" evidence="6">
    <location>
        <begin position="222"/>
        <end position="244"/>
    </location>
</feature>
<feature type="transmembrane region" description="Helical" evidence="6">
    <location>
        <begin position="27"/>
        <end position="51"/>
    </location>
</feature>
<dbReference type="Pfam" id="PF20684">
    <property type="entry name" value="Fung_rhodopsin"/>
    <property type="match status" value="1"/>
</dbReference>
<evidence type="ECO:0000256" key="4">
    <source>
        <dbReference type="ARBA" id="ARBA00023136"/>
    </source>
</evidence>
<evidence type="ECO:0000313" key="9">
    <source>
        <dbReference type="RefSeq" id="XP_033464208.1"/>
    </source>
</evidence>
<protein>
    <recommendedName>
        <fullName evidence="7">Rhodopsin domain-containing protein</fullName>
    </recommendedName>
</protein>
<reference evidence="9" key="2">
    <citation type="submission" date="2020-04" db="EMBL/GenBank/DDBJ databases">
        <authorList>
            <consortium name="NCBI Genome Project"/>
        </authorList>
    </citation>
    <scope>NUCLEOTIDE SEQUENCE</scope>
    <source>
        <strain evidence="9">CBS 342.82</strain>
    </source>
</reference>
<dbReference type="AlphaFoldDB" id="A0A6J3MJQ4"/>
<evidence type="ECO:0000256" key="1">
    <source>
        <dbReference type="ARBA" id="ARBA00004141"/>
    </source>
</evidence>
<dbReference type="GeneID" id="54360168"/>
<organism evidence="9">
    <name type="scientific">Dissoconium aciculare CBS 342.82</name>
    <dbReference type="NCBI Taxonomy" id="1314786"/>
    <lineage>
        <taxon>Eukaryota</taxon>
        <taxon>Fungi</taxon>
        <taxon>Dikarya</taxon>
        <taxon>Ascomycota</taxon>
        <taxon>Pezizomycotina</taxon>
        <taxon>Dothideomycetes</taxon>
        <taxon>Dothideomycetidae</taxon>
        <taxon>Mycosphaerellales</taxon>
        <taxon>Dissoconiaceae</taxon>
        <taxon>Dissoconium</taxon>
    </lineage>
</organism>
<keyword evidence="3 6" id="KW-1133">Transmembrane helix</keyword>
<evidence type="ECO:0000256" key="3">
    <source>
        <dbReference type="ARBA" id="ARBA00022989"/>
    </source>
</evidence>
<dbReference type="InterPro" id="IPR052337">
    <property type="entry name" value="SAT4-like"/>
</dbReference>
<dbReference type="PANTHER" id="PTHR33048">
    <property type="entry name" value="PTH11-LIKE INTEGRAL MEMBRANE PROTEIN (AFU_ORTHOLOGUE AFUA_5G11245)"/>
    <property type="match status" value="1"/>
</dbReference>
<feature type="transmembrane region" description="Helical" evidence="6">
    <location>
        <begin position="63"/>
        <end position="86"/>
    </location>
</feature>
<dbReference type="PANTHER" id="PTHR33048:SF129">
    <property type="entry name" value="INTEGRAL MEMBRANE PROTEIN-RELATED"/>
    <property type="match status" value="1"/>
</dbReference>
<keyword evidence="2 6" id="KW-0812">Transmembrane</keyword>
<name>A0A6J3MJQ4_9PEZI</name>
<dbReference type="InterPro" id="IPR049326">
    <property type="entry name" value="Rhodopsin_dom_fungi"/>
</dbReference>
<dbReference type="OrthoDB" id="4525788at2759"/>
<sequence length="437" mass="49317">MRVPPLSVKLSWPTPNYTNPELRGDGLYITLITFSILVFIAVVVRLCSRIFIKRFFGWDDGLIIPAAIFTLSTNAVVILAQSRYGWDRHEWDLRPDMIQPTNISAYVAKMTFMLGSMFCRLSLICFYYRLVRDSSLKWFQYILHASLAFNVVIGLAFVCLSCFGCTPIKAYWTYPRMRDGRCIDESIEVISMGVVFTTADFLTTITPIPLVMSLQMPTKDRVWACLLLSLGFVVTVAGCIRTYFVWRSMFASWDQTWEGYFMWISAAVELDIAVLCACAPALNSLLCEQLSKIPSQLKSGLSSIGLLSSARRSGSFPSFFSDSERPSRSRFFTRRHGDVETAESKISEDDADVKSQQGYHAREYTTVIPNDPQADHHSVTGAAASPPKLQIIMRQSINQVRTTDVMPSPGFSIFNPRSPSERSWRCKAWVTGGFTKK</sequence>
<feature type="transmembrane region" description="Helical" evidence="6">
    <location>
        <begin position="189"/>
        <end position="210"/>
    </location>
</feature>
<evidence type="ECO:0000259" key="7">
    <source>
        <dbReference type="Pfam" id="PF20684"/>
    </source>
</evidence>
<proteinExistence type="inferred from homology"/>
<dbReference type="GO" id="GO:0016020">
    <property type="term" value="C:membrane"/>
    <property type="evidence" value="ECO:0007669"/>
    <property type="project" value="UniProtKB-SubCell"/>
</dbReference>
<evidence type="ECO:0000256" key="2">
    <source>
        <dbReference type="ARBA" id="ARBA00022692"/>
    </source>
</evidence>
<evidence type="ECO:0000256" key="6">
    <source>
        <dbReference type="SAM" id="Phobius"/>
    </source>
</evidence>
<comment type="subcellular location">
    <subcellularLocation>
        <location evidence="1">Membrane</location>
        <topology evidence="1">Multi-pass membrane protein</topology>
    </subcellularLocation>
</comment>
<accession>A0A6J3MJQ4</accession>
<reference evidence="9" key="3">
    <citation type="submission" date="2025-08" db="UniProtKB">
        <authorList>
            <consortium name="RefSeq"/>
        </authorList>
    </citation>
    <scope>IDENTIFICATION</scope>
    <source>
        <strain evidence="9">CBS 342.82</strain>
    </source>
</reference>
<evidence type="ECO:0000256" key="5">
    <source>
        <dbReference type="ARBA" id="ARBA00038359"/>
    </source>
</evidence>
<gene>
    <name evidence="9" type="ORF">K489DRAFT_348290</name>
</gene>
<reference evidence="9" key="1">
    <citation type="submission" date="2020-01" db="EMBL/GenBank/DDBJ databases">
        <authorList>
            <consortium name="DOE Joint Genome Institute"/>
            <person name="Haridas S."/>
            <person name="Albert R."/>
            <person name="Binder M."/>
            <person name="Bloem J."/>
            <person name="Labutti K."/>
            <person name="Salamov A."/>
            <person name="Andreopoulos B."/>
            <person name="Baker S.E."/>
            <person name="Barry K."/>
            <person name="Bills G."/>
            <person name="Bluhm B.H."/>
            <person name="Cannon C."/>
            <person name="Castanera R."/>
            <person name="Culley D.E."/>
            <person name="Daum C."/>
            <person name="Ezra D."/>
            <person name="Gonzalez J.B."/>
            <person name="Henrissat B."/>
            <person name="Kuo A."/>
            <person name="Liang C."/>
            <person name="Lipzen A."/>
            <person name="Lutzoni F."/>
            <person name="Magnuson J."/>
            <person name="Mondo S."/>
            <person name="Nolan M."/>
            <person name="Ohm R."/>
            <person name="Pangilinan J."/>
            <person name="Park H.-J."/>
            <person name="Ramirez L."/>
            <person name="Alfaro M."/>
            <person name="Sun H."/>
            <person name="Tritt A."/>
            <person name="Yoshinaga Y."/>
            <person name="Zwiers L.-H."/>
            <person name="Turgeon B.G."/>
            <person name="Goodwin S.B."/>
            <person name="Spatafora J.W."/>
            <person name="Crous P.W."/>
            <person name="Grigoriev I.V."/>
        </authorList>
    </citation>
    <scope>NUCLEOTIDE SEQUENCE</scope>
    <source>
        <strain evidence="9">CBS 342.82</strain>
    </source>
</reference>
<dbReference type="RefSeq" id="XP_033464208.1">
    <property type="nucleotide sequence ID" value="XM_033602368.1"/>
</dbReference>
<feature type="transmembrane region" description="Helical" evidence="6">
    <location>
        <begin position="260"/>
        <end position="282"/>
    </location>
</feature>